<dbReference type="PROSITE" id="PS00301">
    <property type="entry name" value="G_TR_1"/>
    <property type="match status" value="1"/>
</dbReference>
<evidence type="ECO:0000256" key="8">
    <source>
        <dbReference type="ARBA" id="ARBA00031615"/>
    </source>
</evidence>
<evidence type="ECO:0000259" key="9">
    <source>
        <dbReference type="PROSITE" id="PS51722"/>
    </source>
</evidence>
<dbReference type="GO" id="GO:0003746">
    <property type="term" value="F:translation elongation factor activity"/>
    <property type="evidence" value="ECO:0007669"/>
    <property type="project" value="UniProtKB-KW"/>
</dbReference>
<dbReference type="InterPro" id="IPR050055">
    <property type="entry name" value="EF-Tu_GTPase"/>
</dbReference>
<dbReference type="EMBL" id="JAUHLN010000002">
    <property type="protein sequence ID" value="MDN4073298.1"/>
    <property type="molecule type" value="Genomic_DNA"/>
</dbReference>
<dbReference type="SUPFAM" id="SSF46785">
    <property type="entry name" value="Winged helix' DNA-binding domain"/>
    <property type="match status" value="2"/>
</dbReference>
<evidence type="ECO:0000256" key="2">
    <source>
        <dbReference type="ARBA" id="ARBA00015953"/>
    </source>
</evidence>
<dbReference type="InterPro" id="IPR027417">
    <property type="entry name" value="P-loop_NTPase"/>
</dbReference>
<dbReference type="PANTHER" id="PTHR43721:SF22">
    <property type="entry name" value="ELONGATION FACTOR TU, MITOCHONDRIAL"/>
    <property type="match status" value="1"/>
</dbReference>
<dbReference type="InterPro" id="IPR015191">
    <property type="entry name" value="SelB_WHD4"/>
</dbReference>
<evidence type="ECO:0000256" key="1">
    <source>
        <dbReference type="ARBA" id="ARBA00004496"/>
    </source>
</evidence>
<dbReference type="InterPro" id="IPR009000">
    <property type="entry name" value="Transl_B-barrel_sf"/>
</dbReference>
<dbReference type="InterPro" id="IPR036390">
    <property type="entry name" value="WH_DNA-bd_sf"/>
</dbReference>
<dbReference type="PANTHER" id="PTHR43721">
    <property type="entry name" value="ELONGATION FACTOR TU-RELATED"/>
    <property type="match status" value="1"/>
</dbReference>
<dbReference type="RefSeq" id="WP_290399435.1">
    <property type="nucleotide sequence ID" value="NZ_JAUHLN010000002.1"/>
</dbReference>
<dbReference type="Gene3D" id="1.10.10.2770">
    <property type="match status" value="1"/>
</dbReference>
<keyword evidence="4" id="KW-0547">Nucleotide-binding</keyword>
<evidence type="ECO:0000256" key="7">
    <source>
        <dbReference type="ARBA" id="ARBA00025526"/>
    </source>
</evidence>
<dbReference type="InterPro" id="IPR036388">
    <property type="entry name" value="WH-like_DNA-bd_sf"/>
</dbReference>
<dbReference type="Gene3D" id="1.10.10.10">
    <property type="entry name" value="Winged helix-like DNA-binding domain superfamily/Winged helix DNA-binding domain"/>
    <property type="match status" value="1"/>
</dbReference>
<protein>
    <recommendedName>
        <fullName evidence="2">Selenocysteine-specific elongation factor</fullName>
    </recommendedName>
    <alternativeName>
        <fullName evidence="8">SelB translation factor</fullName>
    </alternativeName>
</protein>
<dbReference type="CDD" id="cd03696">
    <property type="entry name" value="SelB_II"/>
    <property type="match status" value="1"/>
</dbReference>
<dbReference type="InterPro" id="IPR005225">
    <property type="entry name" value="Small_GTP-bd"/>
</dbReference>
<dbReference type="NCBIfam" id="TIGR00231">
    <property type="entry name" value="small_GTP"/>
    <property type="match status" value="1"/>
</dbReference>
<dbReference type="NCBIfam" id="TIGR00475">
    <property type="entry name" value="selB"/>
    <property type="match status" value="1"/>
</dbReference>
<dbReference type="Pfam" id="PF25461">
    <property type="entry name" value="Beta-barrel_SelB"/>
    <property type="match status" value="1"/>
</dbReference>
<dbReference type="InterPro" id="IPR004535">
    <property type="entry name" value="Transl_elong_SelB"/>
</dbReference>
<evidence type="ECO:0000256" key="3">
    <source>
        <dbReference type="ARBA" id="ARBA00022490"/>
    </source>
</evidence>
<dbReference type="Proteomes" id="UP001168694">
    <property type="component" value="Unassembled WGS sequence"/>
</dbReference>
<reference evidence="10" key="1">
    <citation type="submission" date="2023-06" db="EMBL/GenBank/DDBJ databases">
        <title>Draft Genome Sequences of Representative Paenibacillus Polymyxa, Bacillus cereus, Fictibacillus sp., and Brevibacillus agri Strains Isolated from Amazonian Dark Earth.</title>
        <authorList>
            <person name="Pellegrinetti T.A."/>
            <person name="Cunha I.C.M."/>
            <person name="Chaves M.G."/>
            <person name="Freitas A.S."/>
            <person name="Silva A.V.R."/>
            <person name="Tsai S.M."/>
            <person name="Mendes L.W."/>
        </authorList>
    </citation>
    <scope>NUCLEOTIDE SEQUENCE</scope>
    <source>
        <strain evidence="10">CENA-BCM004</strain>
    </source>
</reference>
<comment type="subcellular location">
    <subcellularLocation>
        <location evidence="1">Cytoplasm</location>
    </subcellularLocation>
</comment>
<gene>
    <name evidence="10" type="primary">selB</name>
    <name evidence="10" type="ORF">QYF49_09800</name>
</gene>
<keyword evidence="11" id="KW-1185">Reference proteome</keyword>
<proteinExistence type="predicted"/>
<name>A0ABT8E5V5_9BACL</name>
<organism evidence="10 11">
    <name type="scientific">Fictibacillus terranigra</name>
    <dbReference type="NCBI Taxonomy" id="3058424"/>
    <lineage>
        <taxon>Bacteria</taxon>
        <taxon>Bacillati</taxon>
        <taxon>Bacillota</taxon>
        <taxon>Bacilli</taxon>
        <taxon>Bacillales</taxon>
        <taxon>Fictibacillaceae</taxon>
        <taxon>Fictibacillus</taxon>
    </lineage>
</organism>
<dbReference type="InterPro" id="IPR057335">
    <property type="entry name" value="Beta-barrel_SelB"/>
</dbReference>
<dbReference type="Pfam" id="PF03144">
    <property type="entry name" value="GTP_EFTU_D2"/>
    <property type="match status" value="1"/>
</dbReference>
<dbReference type="CDD" id="cd04171">
    <property type="entry name" value="SelB"/>
    <property type="match status" value="1"/>
</dbReference>
<feature type="domain" description="Tr-type G" evidence="9">
    <location>
        <begin position="6"/>
        <end position="179"/>
    </location>
</feature>
<sequence length="634" mass="71771">MSVIGAQHITIGVAGHIDHGKTALTKALSGMDTDTLKEEKERGMTIEPGIAPFHLGNGVRAVIIDVPGHERFIRQMIAGSAGIDMVILVIAADEGVMPQTVEHLEILQFLGITNLVCAVSKADKVDEEWKAMLSDEIIEMLNRFSFHDRSVLFTDSLSRTGMEELRLKLLEMAENVSAKNERGPFRLPIDHAFTIPGQGTVVRGTVLEGSVSAGDSLQLEPGGAFVKVRQLQIHNEQVDHAQAGQRAALNIAGIKLNDVKRGHVLFSPGAYHVTDTLDIMLRFSRNHRKIKQRQWIKFYIGTTEVMGRIVFFDRNDSTEKESEAYCQIRLIHPVTAKRGDRFIVRRPSPEETVGGGEVIDPNGEKYRFGEDTVAFLREKKEGSPEEWILRHLRSYQLLHAEEMAKLTGIPAALSHHLQRLLAENQIVEVSPEQYTLVESVTEIKNKMVEEADQFHRHSPLREGMDKAELLQRFQGYPVLLNEFVLKQLIHEGGLRQKQNMIARVDFKPGIPEQWRGRYRQLEKKLYQQGMESEPFDRLYALTGLPKCLHLDILSYMRRSGQAVQVGENRLIHSKALKTHLRTLKEGCPSSFSIQEAKTVLNTSRKFLIPFLELLDQLGFTERADGQRRWKKTPE</sequence>
<comment type="function">
    <text evidence="7">Translation factor necessary for the incorporation of selenocysteine into proteins. It probably replaces EF-Tu for the insertion of selenocysteine directed by the UGA codon. SelB binds GTP and GDP.</text>
</comment>
<keyword evidence="3" id="KW-0963">Cytoplasm</keyword>
<evidence type="ECO:0000256" key="4">
    <source>
        <dbReference type="ARBA" id="ARBA00022741"/>
    </source>
</evidence>
<dbReference type="InterPro" id="IPR000795">
    <property type="entry name" value="T_Tr_GTP-bd_dom"/>
</dbReference>
<dbReference type="InterPro" id="IPR031157">
    <property type="entry name" value="G_TR_CS"/>
</dbReference>
<dbReference type="InterPro" id="IPR009001">
    <property type="entry name" value="Transl_elong_EF1A/Init_IF2_C"/>
</dbReference>
<comment type="caution">
    <text evidence="10">The sequence shown here is derived from an EMBL/GenBank/DDBJ whole genome shotgun (WGS) entry which is preliminary data.</text>
</comment>
<evidence type="ECO:0000313" key="11">
    <source>
        <dbReference type="Proteomes" id="UP001168694"/>
    </source>
</evidence>
<dbReference type="InterPro" id="IPR015190">
    <property type="entry name" value="Elong_fac_SelB-wing-hlx_typ-2"/>
</dbReference>
<dbReference type="InterPro" id="IPR004161">
    <property type="entry name" value="EFTu-like_2"/>
</dbReference>
<dbReference type="SUPFAM" id="SSF50465">
    <property type="entry name" value="EF-Tu/eEF-1alpha/eIF2-gamma C-terminal domain"/>
    <property type="match status" value="1"/>
</dbReference>
<keyword evidence="10" id="KW-0251">Elongation factor</keyword>
<dbReference type="PROSITE" id="PS51722">
    <property type="entry name" value="G_TR_2"/>
    <property type="match status" value="1"/>
</dbReference>
<evidence type="ECO:0000256" key="6">
    <source>
        <dbReference type="ARBA" id="ARBA00023134"/>
    </source>
</evidence>
<accession>A0ABT8E5V5</accession>
<dbReference type="SUPFAM" id="SSF52540">
    <property type="entry name" value="P-loop containing nucleoside triphosphate hydrolases"/>
    <property type="match status" value="1"/>
</dbReference>
<evidence type="ECO:0000313" key="10">
    <source>
        <dbReference type="EMBL" id="MDN4073298.1"/>
    </source>
</evidence>
<dbReference type="Gene3D" id="3.40.50.300">
    <property type="entry name" value="P-loop containing nucleotide triphosphate hydrolases"/>
    <property type="match status" value="1"/>
</dbReference>
<keyword evidence="5" id="KW-0648">Protein biosynthesis</keyword>
<dbReference type="Pfam" id="PF00009">
    <property type="entry name" value="GTP_EFTU"/>
    <property type="match status" value="1"/>
</dbReference>
<dbReference type="SUPFAM" id="SSF50447">
    <property type="entry name" value="Translation proteins"/>
    <property type="match status" value="1"/>
</dbReference>
<dbReference type="Pfam" id="PF09107">
    <property type="entry name" value="WHD_3rd_SelB"/>
    <property type="match status" value="1"/>
</dbReference>
<evidence type="ECO:0000256" key="5">
    <source>
        <dbReference type="ARBA" id="ARBA00022917"/>
    </source>
</evidence>
<keyword evidence="6" id="KW-0342">GTP-binding</keyword>
<dbReference type="Gene3D" id="2.40.30.10">
    <property type="entry name" value="Translation factors"/>
    <property type="match status" value="2"/>
</dbReference>
<dbReference type="PRINTS" id="PR00315">
    <property type="entry name" value="ELONGATNFCT"/>
</dbReference>
<dbReference type="CDD" id="cd15491">
    <property type="entry name" value="selB_III"/>
    <property type="match status" value="1"/>
</dbReference>
<dbReference type="Pfam" id="PF09106">
    <property type="entry name" value="WHD_2nd_SelB"/>
    <property type="match status" value="1"/>
</dbReference>